<feature type="domain" description="Homeobox" evidence="7">
    <location>
        <begin position="137"/>
        <end position="200"/>
    </location>
</feature>
<dbReference type="InterPro" id="IPR001356">
    <property type="entry name" value="HD"/>
</dbReference>
<feature type="compositionally biased region" description="Low complexity" evidence="6">
    <location>
        <begin position="292"/>
        <end position="306"/>
    </location>
</feature>
<organism evidence="9 10">
    <name type="scientific">Fusarium zealandicum</name>
    <dbReference type="NCBI Taxonomy" id="1053134"/>
    <lineage>
        <taxon>Eukaryota</taxon>
        <taxon>Fungi</taxon>
        <taxon>Dikarya</taxon>
        <taxon>Ascomycota</taxon>
        <taxon>Pezizomycotina</taxon>
        <taxon>Sordariomycetes</taxon>
        <taxon>Hypocreomycetidae</taxon>
        <taxon>Hypocreales</taxon>
        <taxon>Nectriaceae</taxon>
        <taxon>Fusarium</taxon>
        <taxon>Fusarium staphyleae species complex</taxon>
    </lineage>
</organism>
<feature type="compositionally biased region" description="Polar residues" evidence="6">
    <location>
        <begin position="199"/>
        <end position="212"/>
    </location>
</feature>
<reference evidence="9" key="1">
    <citation type="journal article" date="2020" name="BMC Genomics">
        <title>Correction to: Identification and distribution of gene clusters required for synthesis of sphingolipid metabolism inhibitors in diverse species of the filamentous fungus Fusarium.</title>
        <authorList>
            <person name="Kim H.S."/>
            <person name="Lohmar J.M."/>
            <person name="Busman M."/>
            <person name="Brown D.W."/>
            <person name="Naumann T.A."/>
            <person name="Divon H.H."/>
            <person name="Lysoe E."/>
            <person name="Uhlig S."/>
            <person name="Proctor R.H."/>
        </authorList>
    </citation>
    <scope>NUCLEOTIDE SEQUENCE</scope>
    <source>
        <strain evidence="9">NRRL 22465</strain>
    </source>
</reference>
<sequence length="909" mass="102697">MASQETDTDGLSLDLWPFDFIDDDLGILIPDHVIDETGLDQLRLPGQGIFDDNWWFSPQSDSDISLPSLQIPDNVNETGGASNDFSSVLLPAPNGPSCQASDEPLHSLEQNTTSGTSSSRLPTAGHFRDSLHRVGSATPPKIGARFTTESLRILKGWLAAHSGHPYPDETQKRLLQEQTGLNKTQITNWLANARRRSKNSISQTESPRQLGQPQPMAIPARPGTPAIRHDSPFLNPLERWVESPPEHEPASASAIAMAVATNSSLYEDSTGSHNLDQYGDFYSTPSAGSVDTSLSSGGSFSSANSSQKQLKSLEPFRHSRSRRSRKRAFKRNGVKTPLGTVDKMFQCTFCTETFGRKYDWQRHENSLHLPLERWVCAPNGPRSPNPANGGLPSCVFCGLVNPSDEHDNIHHYQLCQSRSLGERTFTRKDHLRQHLRLFHDVGFSEWSMQQWRVPTPSIRSRCGFCDASMSTWDERADHISNHFKLGKTMASWEGDWGFEQFVLRNLENAIPPYLIETERHSPYPYQGSRAPAETPRNAYEFIKIELAYYMQKHFDKKSKLPTVENMQLEACRIILASVTGVQRKEQTPASWLRDLILSDHDILQRARLWPIRSPLESRLTPMKINGKQHLFEECPFEAQLKDYIRDRTSEKQITNEELQEETCRIVERMEKGSLTPSSFITGWLVQSIRSSTHWLADFCNRMGIPKVNDGESSKDLDLANVLNEDAQLECVVSTQAEMSLMTDIAPGNSTTQMQHQPSAMEITDHIRPQTETEFWSEAFNSFPASTRHAPMHTTVKPGLGSDNSTDNCEATTESNDQRFLRDARAMMMSTNGFYLGGPNFYRWIGEELRRWAVATMSPHNPTRHIPTDEEIAHYARWIAYNDGDPLNQTFAENPYWLACFKRDVGIPDS</sequence>
<accession>A0A8H4UK81</accession>
<dbReference type="GO" id="GO:0005634">
    <property type="term" value="C:nucleus"/>
    <property type="evidence" value="ECO:0007669"/>
    <property type="project" value="UniProtKB-SubCell"/>
</dbReference>
<dbReference type="PROSITE" id="PS50157">
    <property type="entry name" value="ZINC_FINGER_C2H2_2"/>
    <property type="match status" value="1"/>
</dbReference>
<keyword evidence="1 5" id="KW-0238">DNA-binding</keyword>
<dbReference type="GO" id="GO:0003677">
    <property type="term" value="F:DNA binding"/>
    <property type="evidence" value="ECO:0007669"/>
    <property type="project" value="UniProtKB-UniRule"/>
</dbReference>
<dbReference type="InterPro" id="IPR008422">
    <property type="entry name" value="KN_HD"/>
</dbReference>
<evidence type="ECO:0000313" key="10">
    <source>
        <dbReference type="Proteomes" id="UP000635477"/>
    </source>
</evidence>
<dbReference type="EMBL" id="JABEYC010000409">
    <property type="protein sequence ID" value="KAF4977949.1"/>
    <property type="molecule type" value="Genomic_DNA"/>
</dbReference>
<feature type="domain" description="C2H2-type" evidence="8">
    <location>
        <begin position="345"/>
        <end position="368"/>
    </location>
</feature>
<dbReference type="SUPFAM" id="SSF46689">
    <property type="entry name" value="Homeodomain-like"/>
    <property type="match status" value="1"/>
</dbReference>
<evidence type="ECO:0000256" key="1">
    <source>
        <dbReference type="ARBA" id="ARBA00023125"/>
    </source>
</evidence>
<evidence type="ECO:0000256" key="4">
    <source>
        <dbReference type="PROSITE-ProRule" id="PRU00042"/>
    </source>
</evidence>
<feature type="compositionally biased region" description="Basic residues" evidence="6">
    <location>
        <begin position="318"/>
        <end position="333"/>
    </location>
</feature>
<protein>
    <recommendedName>
        <fullName evidence="11">Monocarboxylate transporter 4</fullName>
    </recommendedName>
</protein>
<feature type="compositionally biased region" description="Polar residues" evidence="6">
    <location>
        <begin position="66"/>
        <end position="86"/>
    </location>
</feature>
<evidence type="ECO:0000259" key="8">
    <source>
        <dbReference type="PROSITE" id="PS50157"/>
    </source>
</evidence>
<dbReference type="PROSITE" id="PS00028">
    <property type="entry name" value="ZINC_FINGER_C2H2_1"/>
    <property type="match status" value="1"/>
</dbReference>
<feature type="region of interest" description="Disordered" evidence="6">
    <location>
        <begin position="66"/>
        <end position="141"/>
    </location>
</feature>
<dbReference type="Pfam" id="PF05920">
    <property type="entry name" value="Homeobox_KN"/>
    <property type="match status" value="1"/>
</dbReference>
<keyword evidence="2 5" id="KW-0371">Homeobox</keyword>
<feature type="DNA-binding region" description="Homeobox" evidence="5">
    <location>
        <begin position="139"/>
        <end position="201"/>
    </location>
</feature>
<dbReference type="PROSITE" id="PS50071">
    <property type="entry name" value="HOMEOBOX_2"/>
    <property type="match status" value="1"/>
</dbReference>
<dbReference type="CDD" id="cd00086">
    <property type="entry name" value="homeodomain"/>
    <property type="match status" value="1"/>
</dbReference>
<feature type="region of interest" description="Disordered" evidence="6">
    <location>
        <begin position="191"/>
        <end position="217"/>
    </location>
</feature>
<dbReference type="GO" id="GO:0006355">
    <property type="term" value="P:regulation of DNA-templated transcription"/>
    <property type="evidence" value="ECO:0007669"/>
    <property type="project" value="InterPro"/>
</dbReference>
<dbReference type="SMART" id="SM00355">
    <property type="entry name" value="ZnF_C2H2"/>
    <property type="match status" value="3"/>
</dbReference>
<dbReference type="InterPro" id="IPR050224">
    <property type="entry name" value="TALE_homeobox"/>
</dbReference>
<evidence type="ECO:0000259" key="7">
    <source>
        <dbReference type="PROSITE" id="PS50071"/>
    </source>
</evidence>
<name>A0A8H4UK81_9HYPO</name>
<dbReference type="InterPro" id="IPR009057">
    <property type="entry name" value="Homeodomain-like_sf"/>
</dbReference>
<feature type="compositionally biased region" description="Polar residues" evidence="6">
    <location>
        <begin position="108"/>
        <end position="121"/>
    </location>
</feature>
<evidence type="ECO:0000256" key="3">
    <source>
        <dbReference type="ARBA" id="ARBA00023242"/>
    </source>
</evidence>
<keyword evidence="4" id="KW-0863">Zinc-finger</keyword>
<evidence type="ECO:0000256" key="5">
    <source>
        <dbReference type="PROSITE-ProRule" id="PRU00108"/>
    </source>
</evidence>
<evidence type="ECO:0000313" key="9">
    <source>
        <dbReference type="EMBL" id="KAF4977949.1"/>
    </source>
</evidence>
<keyword evidence="4" id="KW-0479">Metal-binding</keyword>
<comment type="caution">
    <text evidence="9">The sequence shown here is derived from an EMBL/GenBank/DDBJ whole genome shotgun (WGS) entry which is preliminary data.</text>
</comment>
<evidence type="ECO:0000256" key="6">
    <source>
        <dbReference type="SAM" id="MobiDB-lite"/>
    </source>
</evidence>
<evidence type="ECO:0008006" key="11">
    <source>
        <dbReference type="Google" id="ProtNLM"/>
    </source>
</evidence>
<dbReference type="OrthoDB" id="10056939at2759"/>
<evidence type="ECO:0000256" key="2">
    <source>
        <dbReference type="ARBA" id="ARBA00023155"/>
    </source>
</evidence>
<dbReference type="Proteomes" id="UP000635477">
    <property type="component" value="Unassembled WGS sequence"/>
</dbReference>
<dbReference type="SMART" id="SM00389">
    <property type="entry name" value="HOX"/>
    <property type="match status" value="1"/>
</dbReference>
<keyword evidence="4" id="KW-0862">Zinc</keyword>
<proteinExistence type="predicted"/>
<dbReference type="Gene3D" id="1.10.10.60">
    <property type="entry name" value="Homeodomain-like"/>
    <property type="match status" value="1"/>
</dbReference>
<dbReference type="AlphaFoldDB" id="A0A8H4UK81"/>
<dbReference type="PANTHER" id="PTHR11850">
    <property type="entry name" value="HOMEOBOX PROTEIN TRANSCRIPTION FACTORS"/>
    <property type="match status" value="1"/>
</dbReference>
<dbReference type="GO" id="GO:0008270">
    <property type="term" value="F:zinc ion binding"/>
    <property type="evidence" value="ECO:0007669"/>
    <property type="project" value="UniProtKB-KW"/>
</dbReference>
<keyword evidence="3 5" id="KW-0539">Nucleus</keyword>
<comment type="subcellular location">
    <subcellularLocation>
        <location evidence="5">Nucleus</location>
    </subcellularLocation>
</comment>
<gene>
    <name evidence="9" type="ORF">FZEAL_5597</name>
</gene>
<reference evidence="9" key="2">
    <citation type="submission" date="2020-05" db="EMBL/GenBank/DDBJ databases">
        <authorList>
            <person name="Kim H.-S."/>
            <person name="Proctor R.H."/>
            <person name="Brown D.W."/>
        </authorList>
    </citation>
    <scope>NUCLEOTIDE SEQUENCE</scope>
    <source>
        <strain evidence="9">NRRL 22465</strain>
    </source>
</reference>
<feature type="region of interest" description="Disordered" evidence="6">
    <location>
        <begin position="292"/>
        <end position="333"/>
    </location>
</feature>
<keyword evidence="10" id="KW-1185">Reference proteome</keyword>
<dbReference type="InterPro" id="IPR013087">
    <property type="entry name" value="Znf_C2H2_type"/>
</dbReference>